<evidence type="ECO:0000313" key="4">
    <source>
        <dbReference type="Proteomes" id="UP000019140"/>
    </source>
</evidence>
<dbReference type="InterPro" id="IPR006379">
    <property type="entry name" value="HAD-SF_hydro_IIB"/>
</dbReference>
<evidence type="ECO:0000256" key="1">
    <source>
        <dbReference type="ARBA" id="ARBA00006330"/>
    </source>
</evidence>
<dbReference type="InterPro" id="IPR036412">
    <property type="entry name" value="HAD-like_sf"/>
</dbReference>
<dbReference type="GO" id="GO:0003825">
    <property type="term" value="F:alpha,alpha-trehalose-phosphate synthase (UDP-forming) activity"/>
    <property type="evidence" value="ECO:0007669"/>
    <property type="project" value="TreeGrafter"/>
</dbReference>
<dbReference type="SUPFAM" id="SSF53756">
    <property type="entry name" value="UDP-Glycosyltransferase/glycogen phosphorylase"/>
    <property type="match status" value="1"/>
</dbReference>
<sequence>HAEWHERVTLIQVAVPSREQVMAYQNLKRQVEELVGEINGVYGTTTWTPVQYVHRNLPFPQICALLRRADVALVTPLRDGMNLVAKEYVACQENQPGALIIGEFAGASAELGEAFFVNPYDVEGVAERIHEVLSLPEDVLGERMATLHKRVCTHTVDRWAGKFLNTLKGVQFVPRTRPLTGLDRQRLLSAAAHADRRVLLIDYDGTLAPFVPLRHRATPSPEVLALLHRLQQNSRNMLAVVSSRDRLTLQRWLGACGCILAAEHGAWFNMDGSWVLLHELSDDWKGTIRPILERVVEQTPGSLLEEKDYSLVWHYRMTDPEFGLWQARELCSQLQGMLAGSELQVQSGNKGVEVKWSKIHKGMAASHIIERAQPADFILALGDDHTDEDMFAAIPADQWTVKVGMGISSARFSLPNSADVQQLLQELAEI</sequence>
<reference evidence="3 4" key="1">
    <citation type="journal article" date="2014" name="Nature">
        <title>An environmental bacterial taxon with a large and distinct metabolic repertoire.</title>
        <authorList>
            <person name="Wilson M.C."/>
            <person name="Mori T."/>
            <person name="Ruckert C."/>
            <person name="Uria A.R."/>
            <person name="Helf M.J."/>
            <person name="Takada K."/>
            <person name="Gernert C."/>
            <person name="Steffens U.A."/>
            <person name="Heycke N."/>
            <person name="Schmitt S."/>
            <person name="Rinke C."/>
            <person name="Helfrich E.J."/>
            <person name="Brachmann A.O."/>
            <person name="Gurgui C."/>
            <person name="Wakimoto T."/>
            <person name="Kracht M."/>
            <person name="Crusemann M."/>
            <person name="Hentschel U."/>
            <person name="Abe I."/>
            <person name="Matsunaga S."/>
            <person name="Kalinowski J."/>
            <person name="Takeyama H."/>
            <person name="Piel J."/>
        </authorList>
    </citation>
    <scope>NUCLEOTIDE SEQUENCE [LARGE SCALE GENOMIC DNA]</scope>
    <source>
        <strain evidence="4">TSY2</strain>
    </source>
</reference>
<comment type="similarity">
    <text evidence="1">In the C-terminal section; belongs to the trehalose phosphatase family.</text>
</comment>
<dbReference type="InterPro" id="IPR023214">
    <property type="entry name" value="HAD_sf"/>
</dbReference>
<gene>
    <name evidence="3" type="ORF">ETSY2_02340</name>
</gene>
<dbReference type="PANTHER" id="PTHR10788:SF106">
    <property type="entry name" value="BCDNA.GH08860"/>
    <property type="match status" value="1"/>
</dbReference>
<dbReference type="InterPro" id="IPR001830">
    <property type="entry name" value="Glyco_trans_20"/>
</dbReference>
<dbReference type="GO" id="GO:0004805">
    <property type="term" value="F:trehalose-phosphatase activity"/>
    <property type="evidence" value="ECO:0007669"/>
    <property type="project" value="TreeGrafter"/>
</dbReference>
<evidence type="ECO:0000313" key="3">
    <source>
        <dbReference type="EMBL" id="ETX08941.1"/>
    </source>
</evidence>
<dbReference type="HOGENOM" id="CLU_636973_0_0_7"/>
<name>W4MG92_9BACT</name>
<dbReference type="PANTHER" id="PTHR10788">
    <property type="entry name" value="TREHALOSE-6-PHOSPHATE SYNTHASE"/>
    <property type="match status" value="1"/>
</dbReference>
<dbReference type="InterPro" id="IPR003337">
    <property type="entry name" value="Trehalose_PPase"/>
</dbReference>
<dbReference type="Gene3D" id="3.40.50.2000">
    <property type="entry name" value="Glycogen Phosphorylase B"/>
    <property type="match status" value="1"/>
</dbReference>
<dbReference type="Proteomes" id="UP000019140">
    <property type="component" value="Unassembled WGS sequence"/>
</dbReference>
<comment type="caution">
    <text evidence="3">The sequence shown here is derived from an EMBL/GenBank/DDBJ whole genome shotgun (WGS) entry which is preliminary data.</text>
</comment>
<protein>
    <submittedName>
        <fullName evidence="3">Uncharacterized protein</fullName>
    </submittedName>
</protein>
<feature type="non-terminal residue" evidence="3">
    <location>
        <position position="1"/>
    </location>
</feature>
<comment type="similarity">
    <text evidence="2">Belongs to the glycosyltransferase 20 family.</text>
</comment>
<keyword evidence="4" id="KW-1185">Reference proteome</keyword>
<dbReference type="SUPFAM" id="SSF56784">
    <property type="entry name" value="HAD-like"/>
    <property type="match status" value="1"/>
</dbReference>
<organism evidence="3 4">
    <name type="scientific">Candidatus Entotheonella gemina</name>
    <dbReference type="NCBI Taxonomy" id="1429439"/>
    <lineage>
        <taxon>Bacteria</taxon>
        <taxon>Pseudomonadati</taxon>
        <taxon>Nitrospinota/Tectimicrobiota group</taxon>
        <taxon>Candidatus Tectimicrobiota</taxon>
        <taxon>Candidatus Entotheonellia</taxon>
        <taxon>Candidatus Entotheonellales</taxon>
        <taxon>Candidatus Entotheonellaceae</taxon>
        <taxon>Candidatus Entotheonella</taxon>
    </lineage>
</organism>
<evidence type="ECO:0000256" key="2">
    <source>
        <dbReference type="ARBA" id="ARBA00008799"/>
    </source>
</evidence>
<dbReference type="Pfam" id="PF02358">
    <property type="entry name" value="Trehalose_PPase"/>
    <property type="match status" value="1"/>
</dbReference>
<dbReference type="Gene3D" id="3.30.70.1020">
    <property type="entry name" value="Trehalose-6-phosphate phosphatase related protein, domain 2"/>
    <property type="match status" value="1"/>
</dbReference>
<dbReference type="GO" id="GO:0005829">
    <property type="term" value="C:cytosol"/>
    <property type="evidence" value="ECO:0007669"/>
    <property type="project" value="TreeGrafter"/>
</dbReference>
<proteinExistence type="inferred from homology"/>
<dbReference type="Pfam" id="PF00982">
    <property type="entry name" value="Glyco_transf_20"/>
    <property type="match status" value="1"/>
</dbReference>
<dbReference type="NCBIfam" id="TIGR00685">
    <property type="entry name" value="T6PP"/>
    <property type="match status" value="1"/>
</dbReference>
<accession>W4MG92</accession>
<dbReference type="NCBIfam" id="TIGR01484">
    <property type="entry name" value="HAD-SF-IIB"/>
    <property type="match status" value="1"/>
</dbReference>
<dbReference type="AlphaFoldDB" id="W4MG92"/>
<dbReference type="PATRIC" id="fig|1429439.4.peg.407"/>
<dbReference type="Gene3D" id="3.40.50.1000">
    <property type="entry name" value="HAD superfamily/HAD-like"/>
    <property type="match status" value="1"/>
</dbReference>
<dbReference type="GO" id="GO:0005992">
    <property type="term" value="P:trehalose biosynthetic process"/>
    <property type="evidence" value="ECO:0007669"/>
    <property type="project" value="InterPro"/>
</dbReference>
<dbReference type="CDD" id="cd01627">
    <property type="entry name" value="HAD_TPP"/>
    <property type="match status" value="1"/>
</dbReference>
<dbReference type="EMBL" id="AZHX01000092">
    <property type="protein sequence ID" value="ETX08941.1"/>
    <property type="molecule type" value="Genomic_DNA"/>
</dbReference>